<dbReference type="Proteomes" id="UP000236919">
    <property type="component" value="Unassembled WGS sequence"/>
</dbReference>
<dbReference type="RefSeq" id="WP_181011695.1">
    <property type="nucleotide sequence ID" value="NZ_PQFZ01000002.1"/>
</dbReference>
<dbReference type="Gene3D" id="1.10.1200.10">
    <property type="entry name" value="ACP-like"/>
    <property type="match status" value="1"/>
</dbReference>
<reference evidence="2 3" key="1">
    <citation type="submission" date="2018-01" db="EMBL/GenBank/DDBJ databases">
        <title>Genomic Encyclopedia of Type Strains, Phase III (KMG-III): the genomes of soil and plant-associated and newly described type strains.</title>
        <authorList>
            <person name="Whitman W."/>
        </authorList>
    </citation>
    <scope>NUCLEOTIDE SEQUENCE [LARGE SCALE GENOMIC DNA]</scope>
    <source>
        <strain evidence="2 3">1131</strain>
    </source>
</reference>
<dbReference type="EMBL" id="PQFZ01000002">
    <property type="protein sequence ID" value="POR55124.1"/>
    <property type="molecule type" value="Genomic_DNA"/>
</dbReference>
<dbReference type="PROSITE" id="PS50075">
    <property type="entry name" value="CARRIER"/>
    <property type="match status" value="1"/>
</dbReference>
<dbReference type="SUPFAM" id="SSF47336">
    <property type="entry name" value="ACP-like"/>
    <property type="match status" value="1"/>
</dbReference>
<sequence>MSDLTSSEAVLVERLLEIIAAEGLVHQEKLDPAASVENDLGLSLDDLTLIGNAIEREFDCDMPDNDMQACKTVRQLVDLIIVRINAKAKPAD</sequence>
<proteinExistence type="predicted"/>
<evidence type="ECO:0000313" key="2">
    <source>
        <dbReference type="EMBL" id="POR55124.1"/>
    </source>
</evidence>
<dbReference type="InterPro" id="IPR036736">
    <property type="entry name" value="ACP-like_sf"/>
</dbReference>
<dbReference type="Pfam" id="PF00550">
    <property type="entry name" value="PP-binding"/>
    <property type="match status" value="1"/>
</dbReference>
<keyword evidence="3" id="KW-1185">Reference proteome</keyword>
<dbReference type="InterPro" id="IPR009081">
    <property type="entry name" value="PP-bd_ACP"/>
</dbReference>
<accession>A0A2S4MK12</accession>
<evidence type="ECO:0000313" key="3">
    <source>
        <dbReference type="Proteomes" id="UP000236919"/>
    </source>
</evidence>
<evidence type="ECO:0000259" key="1">
    <source>
        <dbReference type="PROSITE" id="PS50075"/>
    </source>
</evidence>
<protein>
    <submittedName>
        <fullName evidence="2">Acyl carrier protein</fullName>
    </submittedName>
</protein>
<dbReference type="AlphaFoldDB" id="A0A2S4MK12"/>
<feature type="domain" description="Carrier" evidence="1">
    <location>
        <begin position="2"/>
        <end position="84"/>
    </location>
</feature>
<name>A0A2S4MK12_9HYPH</name>
<comment type="caution">
    <text evidence="2">The sequence shown here is derived from an EMBL/GenBank/DDBJ whole genome shotgun (WGS) entry which is preliminary data.</text>
</comment>
<gene>
    <name evidence="2" type="ORF">CYD53_1027</name>
</gene>
<organism evidence="2 3">
    <name type="scientific">Bosea psychrotolerans</name>
    <dbReference type="NCBI Taxonomy" id="1871628"/>
    <lineage>
        <taxon>Bacteria</taxon>
        <taxon>Pseudomonadati</taxon>
        <taxon>Pseudomonadota</taxon>
        <taxon>Alphaproteobacteria</taxon>
        <taxon>Hyphomicrobiales</taxon>
        <taxon>Boseaceae</taxon>
        <taxon>Bosea</taxon>
    </lineage>
</organism>